<dbReference type="InterPro" id="IPR043128">
    <property type="entry name" value="Rev_trsase/Diguanyl_cyclase"/>
</dbReference>
<dbReference type="SMART" id="SM00052">
    <property type="entry name" value="EAL"/>
    <property type="match status" value="1"/>
</dbReference>
<dbReference type="PANTHER" id="PTHR44757">
    <property type="entry name" value="DIGUANYLATE CYCLASE DGCP"/>
    <property type="match status" value="1"/>
</dbReference>
<dbReference type="InterPro" id="IPR001633">
    <property type="entry name" value="EAL_dom"/>
</dbReference>
<reference evidence="3 4" key="1">
    <citation type="submission" date="2019-03" db="EMBL/GenBank/DDBJ databases">
        <title>Genomics of glacier-inhabiting Cryobacterium strains.</title>
        <authorList>
            <person name="Liu Q."/>
            <person name="Xin Y.-H."/>
        </authorList>
    </citation>
    <scope>NUCLEOTIDE SEQUENCE [LARGE SCALE GENOMIC DNA]</scope>
    <source>
        <strain evidence="3 4">MDT1-3</strain>
    </source>
</reference>
<dbReference type="InterPro" id="IPR029787">
    <property type="entry name" value="Nucleotide_cyclase"/>
</dbReference>
<dbReference type="InterPro" id="IPR035919">
    <property type="entry name" value="EAL_sf"/>
</dbReference>
<dbReference type="AlphaFoldDB" id="A0A4R8WLT8"/>
<feature type="domain" description="EAL" evidence="1">
    <location>
        <begin position="25"/>
        <end position="238"/>
    </location>
</feature>
<dbReference type="SUPFAM" id="SSF141868">
    <property type="entry name" value="EAL domain-like"/>
    <property type="match status" value="1"/>
</dbReference>
<dbReference type="CDD" id="cd01948">
    <property type="entry name" value="EAL"/>
    <property type="match status" value="1"/>
</dbReference>
<protein>
    <submittedName>
        <fullName evidence="3">Phosphodiesterase</fullName>
    </submittedName>
</protein>
<evidence type="ECO:0000259" key="2">
    <source>
        <dbReference type="PROSITE" id="PS50887"/>
    </source>
</evidence>
<dbReference type="Pfam" id="PF00990">
    <property type="entry name" value="GGDEF"/>
    <property type="match status" value="1"/>
</dbReference>
<name>A0A4R8WLT8_9MICO</name>
<evidence type="ECO:0000313" key="3">
    <source>
        <dbReference type="EMBL" id="TFC10410.1"/>
    </source>
</evidence>
<dbReference type="EMBL" id="SOFP01000075">
    <property type="protein sequence ID" value="TFC10410.1"/>
    <property type="molecule type" value="Genomic_DNA"/>
</dbReference>
<dbReference type="PANTHER" id="PTHR44757:SF2">
    <property type="entry name" value="BIOFILM ARCHITECTURE MAINTENANCE PROTEIN MBAA"/>
    <property type="match status" value="1"/>
</dbReference>
<dbReference type="Proteomes" id="UP000298412">
    <property type="component" value="Unassembled WGS sequence"/>
</dbReference>
<dbReference type="Gene3D" id="3.20.20.450">
    <property type="entry name" value="EAL domain"/>
    <property type="match status" value="1"/>
</dbReference>
<evidence type="ECO:0000313" key="4">
    <source>
        <dbReference type="Proteomes" id="UP000298412"/>
    </source>
</evidence>
<proteinExistence type="predicted"/>
<organism evidence="3 4">
    <name type="scientific">Cryobacterium algoritolerans</name>
    <dbReference type="NCBI Taxonomy" id="1259184"/>
    <lineage>
        <taxon>Bacteria</taxon>
        <taxon>Bacillati</taxon>
        <taxon>Actinomycetota</taxon>
        <taxon>Actinomycetes</taxon>
        <taxon>Micrococcales</taxon>
        <taxon>Microbacteriaceae</taxon>
        <taxon>Cryobacterium</taxon>
    </lineage>
</organism>
<dbReference type="Gene3D" id="3.30.70.270">
    <property type="match status" value="1"/>
</dbReference>
<keyword evidence="4" id="KW-1185">Reference proteome</keyword>
<dbReference type="InterPro" id="IPR052155">
    <property type="entry name" value="Biofilm_reg_signaling"/>
</dbReference>
<sequence length="238" mass="25035">MRPGDVLARLGGDEFAVLPANVHEAQALAIANRVVLSASVPFVCDGQLLRVSASVGIVMAGEVAVARGLSGLDVLLRQADGAMIRAKQAGKRQVSRRNGHGGAAPIARNARIHRRLTDAFETRVLALQLAARTIVPDVRTALGEHGIPAGPLQVEITEGAAISDLRRAIGQLREQREMGISISIALDDYGTGYSSLSMLRDLPLNIVKIGKIFIDGIDASPAAADLALNSGRRANETS</sequence>
<gene>
    <name evidence="3" type="ORF">E3O19_15525</name>
</gene>
<comment type="caution">
    <text evidence="3">The sequence shown here is derived from an EMBL/GenBank/DDBJ whole genome shotgun (WGS) entry which is preliminary data.</text>
</comment>
<dbReference type="SUPFAM" id="SSF55073">
    <property type="entry name" value="Nucleotide cyclase"/>
    <property type="match status" value="1"/>
</dbReference>
<dbReference type="PROSITE" id="PS50883">
    <property type="entry name" value="EAL"/>
    <property type="match status" value="1"/>
</dbReference>
<feature type="domain" description="GGDEF" evidence="2">
    <location>
        <begin position="1"/>
        <end position="99"/>
    </location>
</feature>
<dbReference type="NCBIfam" id="TIGR00254">
    <property type="entry name" value="GGDEF"/>
    <property type="match status" value="1"/>
</dbReference>
<dbReference type="OrthoDB" id="23692at2"/>
<dbReference type="CDD" id="cd01949">
    <property type="entry name" value="GGDEF"/>
    <property type="match status" value="1"/>
</dbReference>
<dbReference type="PROSITE" id="PS50887">
    <property type="entry name" value="GGDEF"/>
    <property type="match status" value="1"/>
</dbReference>
<dbReference type="InterPro" id="IPR000160">
    <property type="entry name" value="GGDEF_dom"/>
</dbReference>
<dbReference type="Pfam" id="PF00563">
    <property type="entry name" value="EAL"/>
    <property type="match status" value="1"/>
</dbReference>
<accession>A0A4R8WLT8</accession>
<evidence type="ECO:0000259" key="1">
    <source>
        <dbReference type="PROSITE" id="PS50883"/>
    </source>
</evidence>